<organism evidence="1 2">
    <name type="scientific">Malus domestica</name>
    <name type="common">Apple</name>
    <name type="synonym">Pyrus malus</name>
    <dbReference type="NCBI Taxonomy" id="3750"/>
    <lineage>
        <taxon>Eukaryota</taxon>
        <taxon>Viridiplantae</taxon>
        <taxon>Streptophyta</taxon>
        <taxon>Embryophyta</taxon>
        <taxon>Tracheophyta</taxon>
        <taxon>Spermatophyta</taxon>
        <taxon>Magnoliopsida</taxon>
        <taxon>eudicotyledons</taxon>
        <taxon>Gunneridae</taxon>
        <taxon>Pentapetalae</taxon>
        <taxon>rosids</taxon>
        <taxon>fabids</taxon>
        <taxon>Rosales</taxon>
        <taxon>Rosaceae</taxon>
        <taxon>Amygdaloideae</taxon>
        <taxon>Maleae</taxon>
        <taxon>Malus</taxon>
    </lineage>
</organism>
<dbReference type="Proteomes" id="UP000290289">
    <property type="component" value="Chromosome 10"/>
</dbReference>
<dbReference type="AlphaFoldDB" id="A0A498IR38"/>
<sequence>MGVTEQCDQPSKHSCAYEKRSGSHIYSDAKNYMLREIVNPVTHGTMINYLRNGRNLTVHCKSKDDSVDVHVHVITLMGKADLTDKPKCVKYCEWLITPNGACSRLVEGRPELVDECYP</sequence>
<keyword evidence="2" id="KW-1185">Reference proteome</keyword>
<accession>A0A498IR38</accession>
<proteinExistence type="predicted"/>
<evidence type="ECO:0008006" key="3">
    <source>
        <dbReference type="Google" id="ProtNLM"/>
    </source>
</evidence>
<evidence type="ECO:0000313" key="2">
    <source>
        <dbReference type="Proteomes" id="UP000290289"/>
    </source>
</evidence>
<name>A0A498IR38_MALDO</name>
<dbReference type="EMBL" id="RDQH01000336">
    <property type="protein sequence ID" value="RXH85679.1"/>
    <property type="molecule type" value="Genomic_DNA"/>
</dbReference>
<evidence type="ECO:0000313" key="1">
    <source>
        <dbReference type="EMBL" id="RXH85679.1"/>
    </source>
</evidence>
<protein>
    <recommendedName>
        <fullName evidence="3">S-protein homolog</fullName>
    </recommendedName>
</protein>
<reference evidence="1 2" key="1">
    <citation type="submission" date="2018-10" db="EMBL/GenBank/DDBJ databases">
        <title>A high-quality apple genome assembly.</title>
        <authorList>
            <person name="Hu J."/>
        </authorList>
    </citation>
    <scope>NUCLEOTIDE SEQUENCE [LARGE SCALE GENOMIC DNA]</scope>
    <source>
        <strain evidence="2">cv. HFTH1</strain>
        <tissue evidence="1">Young leaf</tissue>
    </source>
</reference>
<gene>
    <name evidence="1" type="ORF">DVH24_009500</name>
</gene>
<comment type="caution">
    <text evidence="1">The sequence shown here is derived from an EMBL/GenBank/DDBJ whole genome shotgun (WGS) entry which is preliminary data.</text>
</comment>